<dbReference type="PANTHER" id="PTHR30469">
    <property type="entry name" value="MULTIDRUG RESISTANCE PROTEIN MDTA"/>
    <property type="match status" value="1"/>
</dbReference>
<keyword evidence="3" id="KW-1133">Transmembrane helix</keyword>
<dbReference type="SUPFAM" id="SSF111369">
    <property type="entry name" value="HlyD-like secretion proteins"/>
    <property type="match status" value="1"/>
</dbReference>
<keyword evidence="1" id="KW-0175">Coiled coil</keyword>
<keyword evidence="3" id="KW-0472">Membrane</keyword>
<sequence>MKSKMKWIITMILVAISIVAYVVFGNGASQESSANITSTTLNEFTIIEMPLTETYTTTGTITPQEDDILAAPFDSRIDKKYVELGQKVKKGDVLYELDATDVQDQIRSMEYDIAVLNSSINSSSIVGSIAKENAVIEAEKTLNTTKSDWDDAKQIFDAGALSQLELDNYETAYNNANNRYLEAKKTLDAYYAENDITLSKRKLELLELSLQDLKDELEDTKILAPFDGVVTSVYKNEGDAVVEKDQICRITNMLLLDVKASISEYDLQKFTIGMPATVSTLSDRTKTYTASVSALGYLGEISGSEVTLPLTLTLDKANDVQMLLPNFTVTIEILTDSSENALVVPFEAVSKNKKGESIVMKKSGDKNVPVVVESGITNELYMEVLSDELSAGDTIVYSTAVENTANNSRSIIPMGGGVPPSGKGRPAGSNN</sequence>
<dbReference type="Proteomes" id="UP000614200">
    <property type="component" value="Unassembled WGS sequence"/>
</dbReference>
<feature type="coiled-coil region" evidence="1">
    <location>
        <begin position="166"/>
        <end position="223"/>
    </location>
</feature>
<keyword evidence="3" id="KW-0812">Transmembrane</keyword>
<dbReference type="RefSeq" id="WP_194700905.1">
    <property type="nucleotide sequence ID" value="NZ_JADKNH010000003.1"/>
</dbReference>
<evidence type="ECO:0000259" key="4">
    <source>
        <dbReference type="Pfam" id="PF25973"/>
    </source>
</evidence>
<dbReference type="InterPro" id="IPR058647">
    <property type="entry name" value="BSH_CzcB-like"/>
</dbReference>
<dbReference type="PANTHER" id="PTHR30469:SF33">
    <property type="entry name" value="SLR1207 PROTEIN"/>
    <property type="match status" value="1"/>
</dbReference>
<accession>A0ABR9ZQG2</accession>
<organism evidence="5 6">
    <name type="scientific">Fusibacter ferrireducens</name>
    <dbReference type="NCBI Taxonomy" id="2785058"/>
    <lineage>
        <taxon>Bacteria</taxon>
        <taxon>Bacillati</taxon>
        <taxon>Bacillota</taxon>
        <taxon>Clostridia</taxon>
        <taxon>Eubacteriales</taxon>
        <taxon>Eubacteriales Family XII. Incertae Sedis</taxon>
        <taxon>Fusibacter</taxon>
    </lineage>
</organism>
<evidence type="ECO:0000256" key="2">
    <source>
        <dbReference type="SAM" id="MobiDB-lite"/>
    </source>
</evidence>
<evidence type="ECO:0000313" key="5">
    <source>
        <dbReference type="EMBL" id="MBF4692664.1"/>
    </source>
</evidence>
<evidence type="ECO:0000313" key="6">
    <source>
        <dbReference type="Proteomes" id="UP000614200"/>
    </source>
</evidence>
<dbReference type="EMBL" id="JADKNH010000003">
    <property type="protein sequence ID" value="MBF4692664.1"/>
    <property type="molecule type" value="Genomic_DNA"/>
</dbReference>
<feature type="domain" description="CzcB-like barrel-sandwich hybrid" evidence="4">
    <location>
        <begin position="77"/>
        <end position="252"/>
    </location>
</feature>
<feature type="transmembrane region" description="Helical" evidence="3">
    <location>
        <begin position="7"/>
        <end position="24"/>
    </location>
</feature>
<evidence type="ECO:0000256" key="1">
    <source>
        <dbReference type="SAM" id="Coils"/>
    </source>
</evidence>
<feature type="region of interest" description="Disordered" evidence="2">
    <location>
        <begin position="411"/>
        <end position="431"/>
    </location>
</feature>
<name>A0ABR9ZQG2_9FIRM</name>
<proteinExistence type="predicted"/>
<dbReference type="Gene3D" id="2.40.30.170">
    <property type="match status" value="1"/>
</dbReference>
<comment type="caution">
    <text evidence="5">The sequence shown here is derived from an EMBL/GenBank/DDBJ whole genome shotgun (WGS) entry which is preliminary data.</text>
</comment>
<protein>
    <submittedName>
        <fullName evidence="5">Efflux RND transporter periplasmic adaptor subunit</fullName>
    </submittedName>
</protein>
<reference evidence="5 6" key="1">
    <citation type="submission" date="2020-11" db="EMBL/GenBank/DDBJ databases">
        <title>Fusibacter basophilias sp. nov.</title>
        <authorList>
            <person name="Qiu D."/>
        </authorList>
    </citation>
    <scope>NUCLEOTIDE SEQUENCE [LARGE SCALE GENOMIC DNA]</scope>
    <source>
        <strain evidence="5 6">Q10-2</strain>
    </source>
</reference>
<dbReference type="Gene3D" id="2.40.420.20">
    <property type="match status" value="1"/>
</dbReference>
<gene>
    <name evidence="5" type="ORF">ISU02_06020</name>
</gene>
<evidence type="ECO:0000256" key="3">
    <source>
        <dbReference type="SAM" id="Phobius"/>
    </source>
</evidence>
<dbReference type="Gene3D" id="2.40.50.100">
    <property type="match status" value="2"/>
</dbReference>
<keyword evidence="6" id="KW-1185">Reference proteome</keyword>
<dbReference type="Pfam" id="PF25973">
    <property type="entry name" value="BSH_CzcB"/>
    <property type="match status" value="1"/>
</dbReference>